<dbReference type="Gene3D" id="3.60.10.10">
    <property type="entry name" value="Endonuclease/exonuclease/phosphatase"/>
    <property type="match status" value="1"/>
</dbReference>
<dbReference type="Pfam" id="PF14111">
    <property type="entry name" value="DUF4283"/>
    <property type="match status" value="1"/>
</dbReference>
<feature type="compositionally biased region" description="Basic and acidic residues" evidence="1">
    <location>
        <begin position="405"/>
        <end position="429"/>
    </location>
</feature>
<protein>
    <recommendedName>
        <fullName evidence="6">DUF4283 domain-containing protein</fullName>
    </recommendedName>
</protein>
<dbReference type="SUPFAM" id="SSF56219">
    <property type="entry name" value="DNase I-like"/>
    <property type="match status" value="1"/>
</dbReference>
<organism evidence="4 5">
    <name type="scientific">Cannabis sativa</name>
    <name type="common">Hemp</name>
    <name type="synonym">Marijuana</name>
    <dbReference type="NCBI Taxonomy" id="3483"/>
    <lineage>
        <taxon>Eukaryota</taxon>
        <taxon>Viridiplantae</taxon>
        <taxon>Streptophyta</taxon>
        <taxon>Embryophyta</taxon>
        <taxon>Tracheophyta</taxon>
        <taxon>Spermatophyta</taxon>
        <taxon>Magnoliopsida</taxon>
        <taxon>eudicotyledons</taxon>
        <taxon>Gunneridae</taxon>
        <taxon>Pentapetalae</taxon>
        <taxon>rosids</taxon>
        <taxon>fabids</taxon>
        <taxon>Rosales</taxon>
        <taxon>Cannabaceae</taxon>
        <taxon>Cannabis</taxon>
    </lineage>
</organism>
<dbReference type="InterPro" id="IPR025836">
    <property type="entry name" value="Zn_knuckle_CX2CX4HX4C"/>
</dbReference>
<dbReference type="InterPro" id="IPR025558">
    <property type="entry name" value="DUF4283"/>
</dbReference>
<dbReference type="AlphaFoldDB" id="A0A7J6EIJ9"/>
<feature type="region of interest" description="Disordered" evidence="1">
    <location>
        <begin position="975"/>
        <end position="1006"/>
    </location>
</feature>
<proteinExistence type="predicted"/>
<feature type="compositionally biased region" description="Polar residues" evidence="1">
    <location>
        <begin position="590"/>
        <end position="601"/>
    </location>
</feature>
<evidence type="ECO:0000256" key="1">
    <source>
        <dbReference type="SAM" id="MobiDB-lite"/>
    </source>
</evidence>
<dbReference type="PANTHER" id="PTHR33710">
    <property type="entry name" value="BNAC02G09200D PROTEIN"/>
    <property type="match status" value="1"/>
</dbReference>
<keyword evidence="5" id="KW-1185">Reference proteome</keyword>
<name>A0A7J6EIJ9_CANSA</name>
<feature type="compositionally biased region" description="Low complexity" evidence="1">
    <location>
        <begin position="996"/>
        <end position="1006"/>
    </location>
</feature>
<evidence type="ECO:0000259" key="3">
    <source>
        <dbReference type="Pfam" id="PF14392"/>
    </source>
</evidence>
<reference evidence="4 5" key="1">
    <citation type="journal article" date="2020" name="bioRxiv">
        <title>Sequence and annotation of 42 cannabis genomes reveals extensive copy number variation in cannabinoid synthesis and pathogen resistance genes.</title>
        <authorList>
            <person name="Mckernan K.J."/>
            <person name="Helbert Y."/>
            <person name="Kane L.T."/>
            <person name="Ebling H."/>
            <person name="Zhang L."/>
            <person name="Liu B."/>
            <person name="Eaton Z."/>
            <person name="Mclaughlin S."/>
            <person name="Kingan S."/>
            <person name="Baybayan P."/>
            <person name="Concepcion G."/>
            <person name="Jordan M."/>
            <person name="Riva A."/>
            <person name="Barbazuk W."/>
            <person name="Harkins T."/>
        </authorList>
    </citation>
    <scope>NUCLEOTIDE SEQUENCE [LARGE SCALE GENOMIC DNA]</scope>
    <source>
        <strain evidence="5">cv. Jamaican Lion 4</strain>
        <tissue evidence="4">Leaf</tissue>
    </source>
</reference>
<evidence type="ECO:0000313" key="5">
    <source>
        <dbReference type="Proteomes" id="UP000583929"/>
    </source>
</evidence>
<feature type="compositionally biased region" description="Polar residues" evidence="1">
    <location>
        <begin position="552"/>
        <end position="567"/>
    </location>
</feature>
<dbReference type="InterPro" id="IPR036691">
    <property type="entry name" value="Endo/exonu/phosph_ase_sf"/>
</dbReference>
<sequence length="1006" mass="113560">MDSSGISDLFEDSIQLSPNDITFTLNPGEVDEPQETNQVLLGRIINRYKFGKAAIQGSLNLSWKAVKGWKWKEIEEGLLQFTFARREDAMNVLARRPWFVCGALMVLMPWPAWLTPAEVRFDKTPMWVTVESIPPFYWNLSNLQEMAAKASPVHELPAGIEDAIGMSNLRFRATIDINKPIFCGFFLRRQKLKDLWIQYKYEKLPKLCFKCGVLSHEQSSCFKAPTVVKDSLGNFYPLYGTWLRNDAKEKSTFTTPLAKWFQDWVLQKRLGKDPVLCNQVKVQKAIRNGEEAEIRECRMQLPSKRRIVADSDEEHDREEPEMVITQLPMVYLPGIGEISPFGQNSKQVKVQDLIDAAAPSEGKKTRIFTIKGSSSKGNTLHTNHDNDVTRIKEDLTISVGNNMKPLERDTQSTHLKEKHDSDSSLLPEDKLKHSTMAPTTEMEKVCLSPYKASILGTQAQIIPWPSNECWAQDKARELLFGSLTVDKFHREPQLFNPILNIEDFRVQEHLEGPRKRKASDGIMISPTPISNNETNTDSPVVADRSKEDTTKESQNSLTSYNHSQSPGTFALGQGSVEPSPRRRGRPRKLTSPNSETQSSPLQKRRGKSTSSTAKLSSTPKKFKTKASKTKRGFFSSIKNQWHGQDFDLKIDLNNHFVFTTLCNKLHFTGSHYIPPIGLSGGLGLCWLTGVQCKIHSANKFVIVGEISSDPPGANWLFLGTYGPPHATDKEEFWRSIGDMVLLETNPILIVGDLNGTLQDSECTNYTNSGNSSRYAFDFRRMVNRTGLIDLGFVGPGYTWSRGNSRSPGTGSLKRARLDRGLVTTDWRLLFPAAIVNHLSSSVSDHRPILLDTNGGVMCKGRLFKYENMWNRDPRSCWVVKEAWMNRLHTNPMINFHRKIKNTSRRLRRWNKTHFKDIKQQIHDATSSNYHQWNEAEIERAFRSFLAPGRSSCAAGEGNMVRASIPLAAAATPPTTNAGKLLPPNRASHGPLKTDTNICINNNNNRN</sequence>
<dbReference type="EMBL" id="JAATIQ010000389">
    <property type="protein sequence ID" value="KAF4358252.1"/>
    <property type="molecule type" value="Genomic_DNA"/>
</dbReference>
<feature type="region of interest" description="Disordered" evidence="1">
    <location>
        <begin position="404"/>
        <end position="429"/>
    </location>
</feature>
<comment type="caution">
    <text evidence="4">The sequence shown here is derived from an EMBL/GenBank/DDBJ whole genome shotgun (WGS) entry which is preliminary data.</text>
</comment>
<evidence type="ECO:0008006" key="6">
    <source>
        <dbReference type="Google" id="ProtNLM"/>
    </source>
</evidence>
<dbReference type="Proteomes" id="UP000583929">
    <property type="component" value="Unassembled WGS sequence"/>
</dbReference>
<dbReference type="PANTHER" id="PTHR33710:SF77">
    <property type="entry name" value="DNASE I-LIKE SUPERFAMILY PROTEIN"/>
    <property type="match status" value="1"/>
</dbReference>
<evidence type="ECO:0000259" key="2">
    <source>
        <dbReference type="Pfam" id="PF14111"/>
    </source>
</evidence>
<feature type="domain" description="Zinc knuckle CX2CX4HX4C" evidence="3">
    <location>
        <begin position="175"/>
        <end position="221"/>
    </location>
</feature>
<dbReference type="Pfam" id="PF14392">
    <property type="entry name" value="zf-CCHC_4"/>
    <property type="match status" value="1"/>
</dbReference>
<accession>A0A7J6EIJ9</accession>
<feature type="compositionally biased region" description="Polar residues" evidence="1">
    <location>
        <begin position="527"/>
        <end position="538"/>
    </location>
</feature>
<feature type="region of interest" description="Disordered" evidence="1">
    <location>
        <begin position="511"/>
        <end position="627"/>
    </location>
</feature>
<feature type="compositionally biased region" description="Low complexity" evidence="1">
    <location>
        <begin position="608"/>
        <end position="619"/>
    </location>
</feature>
<gene>
    <name evidence="4" type="ORF">G4B88_030556</name>
</gene>
<evidence type="ECO:0000313" key="4">
    <source>
        <dbReference type="EMBL" id="KAF4358252.1"/>
    </source>
</evidence>
<feature type="domain" description="DUF4283" evidence="2">
    <location>
        <begin position="38"/>
        <end position="118"/>
    </location>
</feature>